<dbReference type="CDD" id="cd06257">
    <property type="entry name" value="DnaJ"/>
    <property type="match status" value="1"/>
</dbReference>
<dbReference type="InterPro" id="IPR001623">
    <property type="entry name" value="DnaJ_domain"/>
</dbReference>
<dbReference type="PRINTS" id="PR00625">
    <property type="entry name" value="JDOMAIN"/>
</dbReference>
<sequence length="262" mass="29509">MLDYYKILGVQQNAPPDEIRKAYRRLCLRWHPDKNPDNKEKAEQNFRNVAQAYQTLSDEKKRKDYDYQCALLRGRARNPPRRQTAPSPFSTLEEIIKGIHRRSWDVPTSSFSGAATSTFASTPPTFASRKPSGSRRHGGFHAGIRLETASDGFRMVHHCTLGRGGPPMTARVTQTSFTVRKPTAATPASVSNIRPVVPTSRPKLFEVRTVICDGATRVYQYEDGIRVSTITSPMARVYQVSAVIYSKDRFAMPRDCKAETRA</sequence>
<dbReference type="VEuPathDB" id="VectorBase:HLOH_048240"/>
<organism evidence="3 4">
    <name type="scientific">Haemaphysalis longicornis</name>
    <name type="common">Bush tick</name>
    <dbReference type="NCBI Taxonomy" id="44386"/>
    <lineage>
        <taxon>Eukaryota</taxon>
        <taxon>Metazoa</taxon>
        <taxon>Ecdysozoa</taxon>
        <taxon>Arthropoda</taxon>
        <taxon>Chelicerata</taxon>
        <taxon>Arachnida</taxon>
        <taxon>Acari</taxon>
        <taxon>Parasitiformes</taxon>
        <taxon>Ixodida</taxon>
        <taxon>Ixodoidea</taxon>
        <taxon>Ixodidae</taxon>
        <taxon>Haemaphysalinae</taxon>
        <taxon>Haemaphysalis</taxon>
    </lineage>
</organism>
<feature type="domain" description="J" evidence="2">
    <location>
        <begin position="3"/>
        <end position="69"/>
    </location>
</feature>
<name>A0A9J6FE54_HAELO</name>
<dbReference type="SUPFAM" id="SSF46565">
    <property type="entry name" value="Chaperone J-domain"/>
    <property type="match status" value="1"/>
</dbReference>
<dbReference type="SMART" id="SM00271">
    <property type="entry name" value="DnaJ"/>
    <property type="match status" value="1"/>
</dbReference>
<keyword evidence="4" id="KW-1185">Reference proteome</keyword>
<dbReference type="OMA" id="DGFRMVH"/>
<dbReference type="PROSITE" id="PS50076">
    <property type="entry name" value="DNAJ_2"/>
    <property type="match status" value="1"/>
</dbReference>
<dbReference type="PANTHER" id="PTHR43948:SF10">
    <property type="entry name" value="MRJ, ISOFORM E"/>
    <property type="match status" value="1"/>
</dbReference>
<evidence type="ECO:0000313" key="4">
    <source>
        <dbReference type="Proteomes" id="UP000821853"/>
    </source>
</evidence>
<dbReference type="GO" id="GO:0005737">
    <property type="term" value="C:cytoplasm"/>
    <property type="evidence" value="ECO:0007669"/>
    <property type="project" value="TreeGrafter"/>
</dbReference>
<dbReference type="InterPro" id="IPR018253">
    <property type="entry name" value="DnaJ_domain_CS"/>
</dbReference>
<dbReference type="GO" id="GO:0005634">
    <property type="term" value="C:nucleus"/>
    <property type="evidence" value="ECO:0007669"/>
    <property type="project" value="TreeGrafter"/>
</dbReference>
<dbReference type="GO" id="GO:0051082">
    <property type="term" value="F:unfolded protein binding"/>
    <property type="evidence" value="ECO:0007669"/>
    <property type="project" value="TreeGrafter"/>
</dbReference>
<feature type="compositionally biased region" description="Low complexity" evidence="1">
    <location>
        <begin position="115"/>
        <end position="128"/>
    </location>
</feature>
<dbReference type="OrthoDB" id="10250354at2759"/>
<reference evidence="3 4" key="1">
    <citation type="journal article" date="2020" name="Cell">
        <title>Large-Scale Comparative Analyses of Tick Genomes Elucidate Their Genetic Diversity and Vector Capacities.</title>
        <authorList>
            <consortium name="Tick Genome and Microbiome Consortium (TIGMIC)"/>
            <person name="Jia N."/>
            <person name="Wang J."/>
            <person name="Shi W."/>
            <person name="Du L."/>
            <person name="Sun Y."/>
            <person name="Zhan W."/>
            <person name="Jiang J.F."/>
            <person name="Wang Q."/>
            <person name="Zhang B."/>
            <person name="Ji P."/>
            <person name="Bell-Sakyi L."/>
            <person name="Cui X.M."/>
            <person name="Yuan T.T."/>
            <person name="Jiang B.G."/>
            <person name="Yang W.F."/>
            <person name="Lam T.T."/>
            <person name="Chang Q.C."/>
            <person name="Ding S.J."/>
            <person name="Wang X.J."/>
            <person name="Zhu J.G."/>
            <person name="Ruan X.D."/>
            <person name="Zhao L."/>
            <person name="Wei J.T."/>
            <person name="Ye R.Z."/>
            <person name="Que T.C."/>
            <person name="Du C.H."/>
            <person name="Zhou Y.H."/>
            <person name="Cheng J.X."/>
            <person name="Dai P.F."/>
            <person name="Guo W.B."/>
            <person name="Han X.H."/>
            <person name="Huang E.J."/>
            <person name="Li L.F."/>
            <person name="Wei W."/>
            <person name="Gao Y.C."/>
            <person name="Liu J.Z."/>
            <person name="Shao H.Z."/>
            <person name="Wang X."/>
            <person name="Wang C.C."/>
            <person name="Yang T.C."/>
            <person name="Huo Q.B."/>
            <person name="Li W."/>
            <person name="Chen H.Y."/>
            <person name="Chen S.E."/>
            <person name="Zhou L.G."/>
            <person name="Ni X.B."/>
            <person name="Tian J.H."/>
            <person name="Sheng Y."/>
            <person name="Liu T."/>
            <person name="Pan Y.S."/>
            <person name="Xia L.Y."/>
            <person name="Li J."/>
            <person name="Zhao F."/>
            <person name="Cao W.C."/>
        </authorList>
    </citation>
    <scope>NUCLEOTIDE SEQUENCE [LARGE SCALE GENOMIC DNA]</scope>
    <source>
        <strain evidence="3">HaeL-2018</strain>
    </source>
</reference>
<dbReference type="Pfam" id="PF00226">
    <property type="entry name" value="DnaJ"/>
    <property type="match status" value="1"/>
</dbReference>
<dbReference type="InterPro" id="IPR036869">
    <property type="entry name" value="J_dom_sf"/>
</dbReference>
<dbReference type="Gene3D" id="1.10.287.110">
    <property type="entry name" value="DnaJ domain"/>
    <property type="match status" value="1"/>
</dbReference>
<feature type="region of interest" description="Disordered" evidence="1">
    <location>
        <begin position="115"/>
        <end position="137"/>
    </location>
</feature>
<dbReference type="EMBL" id="JABSTR010000001">
    <property type="protein sequence ID" value="KAH9360991.1"/>
    <property type="molecule type" value="Genomic_DNA"/>
</dbReference>
<comment type="caution">
    <text evidence="3">The sequence shown here is derived from an EMBL/GenBank/DDBJ whole genome shotgun (WGS) entry which is preliminary data.</text>
</comment>
<gene>
    <name evidence="3" type="ORF">HPB48_019593</name>
</gene>
<evidence type="ECO:0000256" key="1">
    <source>
        <dbReference type="SAM" id="MobiDB-lite"/>
    </source>
</evidence>
<dbReference type="PROSITE" id="PS00636">
    <property type="entry name" value="DNAJ_1"/>
    <property type="match status" value="1"/>
</dbReference>
<dbReference type="PANTHER" id="PTHR43948">
    <property type="entry name" value="DNAJ HOMOLOG SUBFAMILY B"/>
    <property type="match status" value="1"/>
</dbReference>
<proteinExistence type="predicted"/>
<dbReference type="GO" id="GO:0044183">
    <property type="term" value="F:protein folding chaperone"/>
    <property type="evidence" value="ECO:0007669"/>
    <property type="project" value="TreeGrafter"/>
</dbReference>
<dbReference type="GO" id="GO:0051087">
    <property type="term" value="F:protein-folding chaperone binding"/>
    <property type="evidence" value="ECO:0007669"/>
    <property type="project" value="TreeGrafter"/>
</dbReference>
<dbReference type="Proteomes" id="UP000821853">
    <property type="component" value="Chromosome 1"/>
</dbReference>
<accession>A0A9J6FE54</accession>
<evidence type="ECO:0000313" key="3">
    <source>
        <dbReference type="EMBL" id="KAH9360991.1"/>
    </source>
</evidence>
<protein>
    <recommendedName>
        <fullName evidence="2">J domain-containing protein</fullName>
    </recommendedName>
</protein>
<dbReference type="AlphaFoldDB" id="A0A9J6FE54"/>
<evidence type="ECO:0000259" key="2">
    <source>
        <dbReference type="PROSITE" id="PS50076"/>
    </source>
</evidence>